<gene>
    <name evidence="1" type="ORF">IB292_21730</name>
</gene>
<evidence type="ECO:0000313" key="1">
    <source>
        <dbReference type="EMBL" id="MCC3807644.1"/>
    </source>
</evidence>
<dbReference type="Proteomes" id="UP000726777">
    <property type="component" value="Unassembled WGS sequence"/>
</dbReference>
<sequence>MGALLSMGLTGCANHEPVGNGEYLELAAINVQYQDLSTFTPTTVTRTDTTIHTQTPQAVYSFTIKQGERYQAALKRWLAQMGYHNVAWSLTDEHAALLDETNPTRITYRGSFKKAVSQFSDKLGLPLNLIHDQRAGVMGIYDFIGQARITHVSGNSLKQVVQHLVENYGLRWDSDNGFSRSWLAADDYEFGADYYLLTERDDIDMALSTVLEDYPVHASIVGSTGQVIIQENIK</sequence>
<dbReference type="AlphaFoldDB" id="A0A9Q3YJQ4"/>
<protein>
    <submittedName>
        <fullName evidence="1">Uncharacterized protein</fullName>
    </submittedName>
</protein>
<evidence type="ECO:0000313" key="2">
    <source>
        <dbReference type="Proteomes" id="UP000726777"/>
    </source>
</evidence>
<dbReference type="EMBL" id="JACVHL010000029">
    <property type="protein sequence ID" value="MCC3807644.1"/>
    <property type="molecule type" value="Genomic_DNA"/>
</dbReference>
<organism evidence="1 2">
    <name type="scientific">Vibrio parahaemolyticus</name>
    <dbReference type="NCBI Taxonomy" id="670"/>
    <lineage>
        <taxon>Bacteria</taxon>
        <taxon>Pseudomonadati</taxon>
        <taxon>Pseudomonadota</taxon>
        <taxon>Gammaproteobacteria</taxon>
        <taxon>Vibrionales</taxon>
        <taxon>Vibrionaceae</taxon>
        <taxon>Vibrio</taxon>
    </lineage>
</organism>
<comment type="caution">
    <text evidence="1">The sequence shown here is derived from an EMBL/GenBank/DDBJ whole genome shotgun (WGS) entry which is preliminary data.</text>
</comment>
<reference evidence="1" key="1">
    <citation type="submission" date="2020-09" db="EMBL/GenBank/DDBJ databases">
        <title>Genome sequence of Vibrio parahaemolyticus isolates.</title>
        <authorList>
            <person name="Hammerl J.A."/>
            <person name="Strauch E."/>
        </authorList>
    </citation>
    <scope>NUCLEOTIDE SEQUENCE</scope>
    <source>
        <strain evidence="1">17-VB00146</strain>
    </source>
</reference>
<accession>A0A9Q3YJQ4</accession>
<proteinExistence type="predicted"/>
<name>A0A9Q3YJQ4_VIBPH</name>